<dbReference type="EMBL" id="KL198012">
    <property type="protein sequence ID" value="KDQ24071.1"/>
    <property type="molecule type" value="Genomic_DNA"/>
</dbReference>
<dbReference type="OrthoDB" id="3102394at2759"/>
<protein>
    <submittedName>
        <fullName evidence="1">Uncharacterized protein</fullName>
    </submittedName>
</protein>
<dbReference type="HOGENOM" id="CLU_2185077_0_0_1"/>
<reference evidence="2" key="1">
    <citation type="journal article" date="2014" name="Proc. Natl. Acad. Sci. U.S.A.">
        <title>Extensive sampling of basidiomycete genomes demonstrates inadequacy of the white-rot/brown-rot paradigm for wood decay fungi.</title>
        <authorList>
            <person name="Riley R."/>
            <person name="Salamov A.A."/>
            <person name="Brown D.W."/>
            <person name="Nagy L.G."/>
            <person name="Floudas D."/>
            <person name="Held B.W."/>
            <person name="Levasseur A."/>
            <person name="Lombard V."/>
            <person name="Morin E."/>
            <person name="Otillar R."/>
            <person name="Lindquist E.A."/>
            <person name="Sun H."/>
            <person name="LaButti K.M."/>
            <person name="Schmutz J."/>
            <person name="Jabbour D."/>
            <person name="Luo H."/>
            <person name="Baker S.E."/>
            <person name="Pisabarro A.G."/>
            <person name="Walton J.D."/>
            <person name="Blanchette R.A."/>
            <person name="Henrissat B."/>
            <person name="Martin F."/>
            <person name="Cullen D."/>
            <person name="Hibbett D.S."/>
            <person name="Grigoriev I.V."/>
        </authorList>
    </citation>
    <scope>NUCLEOTIDE SEQUENCE [LARGE SCALE GENOMIC DNA]</scope>
    <source>
        <strain evidence="2">PC15</strain>
    </source>
</reference>
<organism evidence="1 2">
    <name type="scientific">Pleurotus ostreatus (strain PC15)</name>
    <name type="common">Oyster mushroom</name>
    <dbReference type="NCBI Taxonomy" id="1137138"/>
    <lineage>
        <taxon>Eukaryota</taxon>
        <taxon>Fungi</taxon>
        <taxon>Dikarya</taxon>
        <taxon>Basidiomycota</taxon>
        <taxon>Agaricomycotina</taxon>
        <taxon>Agaricomycetes</taxon>
        <taxon>Agaricomycetidae</taxon>
        <taxon>Agaricales</taxon>
        <taxon>Pleurotineae</taxon>
        <taxon>Pleurotaceae</taxon>
        <taxon>Pleurotus</taxon>
    </lineage>
</organism>
<accession>A0A067NKE9</accession>
<dbReference type="VEuPathDB" id="FungiDB:PLEOSDRAFT_1108532"/>
<dbReference type="InParanoid" id="A0A067NKE9"/>
<evidence type="ECO:0000313" key="2">
    <source>
        <dbReference type="Proteomes" id="UP000027073"/>
    </source>
</evidence>
<name>A0A067NKE9_PLEO1</name>
<evidence type="ECO:0000313" key="1">
    <source>
        <dbReference type="EMBL" id="KDQ24071.1"/>
    </source>
</evidence>
<dbReference type="AlphaFoldDB" id="A0A067NKE9"/>
<dbReference type="Proteomes" id="UP000027073">
    <property type="component" value="Unassembled WGS sequence"/>
</dbReference>
<gene>
    <name evidence="1" type="ORF">PLEOSDRAFT_1108532</name>
</gene>
<proteinExistence type="predicted"/>
<sequence>MVASHGDGVRAAILAIRQGGEYQFTPLVAFVTDITLLDSQSGVVEDGEVIYENAVSRACHAIACYSPFFETMQEVMSTSAVLAELGERFEGACTALLSKTITDALQQRS</sequence>